<dbReference type="Pfam" id="PF12770">
    <property type="entry name" value="CHAT"/>
    <property type="match status" value="1"/>
</dbReference>
<dbReference type="PROSITE" id="PS50293">
    <property type="entry name" value="TPR_REGION"/>
    <property type="match status" value="1"/>
</dbReference>
<dbReference type="AlphaFoldDB" id="A0A6M0SE52"/>
<evidence type="ECO:0000313" key="4">
    <source>
        <dbReference type="Proteomes" id="UP000473574"/>
    </source>
</evidence>
<accession>A0A6M0SE52</accession>
<keyword evidence="1" id="KW-0802">TPR repeat</keyword>
<dbReference type="SUPFAM" id="SSF48452">
    <property type="entry name" value="TPR-like"/>
    <property type="match status" value="2"/>
</dbReference>
<dbReference type="Gene3D" id="1.25.40.10">
    <property type="entry name" value="Tetratricopeptide repeat domain"/>
    <property type="match status" value="2"/>
</dbReference>
<name>A0A6M0SE52_9CYAN</name>
<feature type="repeat" description="TPR" evidence="1">
    <location>
        <begin position="293"/>
        <end position="326"/>
    </location>
</feature>
<feature type="repeat" description="TPR" evidence="1">
    <location>
        <begin position="373"/>
        <end position="406"/>
    </location>
</feature>
<feature type="domain" description="CHAT" evidence="2">
    <location>
        <begin position="675"/>
        <end position="984"/>
    </location>
</feature>
<feature type="repeat" description="TPR" evidence="1">
    <location>
        <begin position="173"/>
        <end position="206"/>
    </location>
</feature>
<dbReference type="EMBL" id="QZCE01000002">
    <property type="protein sequence ID" value="NEZ66758.1"/>
    <property type="molecule type" value="Genomic_DNA"/>
</dbReference>
<sequence>MKTLTLQIGLSVFFTMLMIDSSEAVQKNPTVEYRVKSISVKQDDAVTSITDEAEQLNRIGIALINQEKYSEALEKLLSSLALYRKINNLQGVGVLLSNIATVYEYQYKYEYALDVHIQALAILQEVDNRHGQRNTLNSIGFIFNRLGDYTNSLEFFKKALVIDQEIGELHNIGISLNNIGSAYHGLSDYSQALEFYNQSLEIRKKLNDLQGRAAVLNNIGTVYFEQSLYSRAIDFHQQSLAIRREIFDSYGIGESLNNIGLIFAVLGQYKRGVDISMEALEIQESVSNFRGMREALTNIGFMYSRQGQYENARLIYSRALEISQNIDDRRGEATLLNSLGLIYSRQGDDSKALSSYQKSLKIRREIKNPWGISETLHNIAAVYSRQGEYDKALELYNESLLIAQDISDLAGQGSTLGSIGSLFKEQNQFELGITFLKKAVTVYESIHGDLSVLDHGLQDSYKETVSATYRELADLLLQENRVLEAQAVLDLLRTQELEDYFQDVRSHDDAPRNVDYWQPEEEILTLYKEVLLAKEDLARLKAKADTEGYDSLTSEELELYDQLSAREGELLDNFTEFLEYPAVKAAIALLRTSTEGQNIELASLRTLQNNIANLPNAVLLYPLIFEDRLELILVPPDAPPIRRPVEVSAKDVNEAILNYRTLLRSPHGSTQQAKAAAQKLYNWLIKDIEEDLALLDNGTSTQTIVYSPDGALRYIPLVALHDGNQWLAERFSVTHITTESISDFDTPPQTEHNILAAACADCSFSPTVGGEQYTFSDLPFTRTEVNNLAAQIPNTDVLLDVAFSKTDTKRRIALSNYNIIHLATHGAFISTSPDDSFLLFGDGDIATLRDISSWDLEDADLVVLSACETGLGGQDLDSGIEVLGLGYQIQRAKAKAAMASLWRVDDGGTQALMNAFYLALSEGLPKAEALRRAQLALIKDDLSVISGESRAAINIVDFDTGEPISLKASSDHPYYWAPFILIGNGL</sequence>
<reference evidence="3 4" key="1">
    <citation type="journal article" date="2020" name="Microb. Ecol.">
        <title>Ecogenomics of the Marine Benthic Filamentous Cyanobacterium Adonisia.</title>
        <authorList>
            <person name="Walter J.M."/>
            <person name="Coutinho F.H."/>
            <person name="Leomil L."/>
            <person name="Hargreaves P.I."/>
            <person name="Campeao M.E."/>
            <person name="Vieira V.V."/>
            <person name="Silva B.S."/>
            <person name="Fistarol G.O."/>
            <person name="Salomon P.S."/>
            <person name="Sawabe T."/>
            <person name="Mino S."/>
            <person name="Hosokawa M."/>
            <person name="Miyashita H."/>
            <person name="Maruyama F."/>
            <person name="van Verk M.C."/>
            <person name="Dutilh B.E."/>
            <person name="Thompson C.C."/>
            <person name="Thompson F.L."/>
        </authorList>
    </citation>
    <scope>NUCLEOTIDE SEQUENCE [LARGE SCALE GENOMIC DNA]</scope>
    <source>
        <strain evidence="3 4">CCMR0082</strain>
    </source>
</reference>
<dbReference type="InterPro" id="IPR011990">
    <property type="entry name" value="TPR-like_helical_dom_sf"/>
</dbReference>
<dbReference type="PANTHER" id="PTHR10098">
    <property type="entry name" value="RAPSYN-RELATED"/>
    <property type="match status" value="1"/>
</dbReference>
<proteinExistence type="predicted"/>
<dbReference type="Pfam" id="PF13424">
    <property type="entry name" value="TPR_12"/>
    <property type="match status" value="4"/>
</dbReference>
<protein>
    <submittedName>
        <fullName evidence="3">CHAT domain-containing protein</fullName>
    </submittedName>
</protein>
<dbReference type="PROSITE" id="PS50005">
    <property type="entry name" value="TPR"/>
    <property type="match status" value="6"/>
</dbReference>
<dbReference type="Proteomes" id="UP000473574">
    <property type="component" value="Unassembled WGS sequence"/>
</dbReference>
<feature type="repeat" description="TPR" evidence="1">
    <location>
        <begin position="213"/>
        <end position="246"/>
    </location>
</feature>
<evidence type="ECO:0000313" key="3">
    <source>
        <dbReference type="EMBL" id="NEZ66758.1"/>
    </source>
</evidence>
<comment type="caution">
    <text evidence="3">The sequence shown here is derived from an EMBL/GenBank/DDBJ whole genome shotgun (WGS) entry which is preliminary data.</text>
</comment>
<gene>
    <name evidence="3" type="ORF">D0962_29045</name>
</gene>
<dbReference type="PANTHER" id="PTHR10098:SF108">
    <property type="entry name" value="TETRATRICOPEPTIDE REPEAT PROTEIN 28"/>
    <property type="match status" value="1"/>
</dbReference>
<feature type="repeat" description="TPR" evidence="1">
    <location>
        <begin position="133"/>
        <end position="166"/>
    </location>
</feature>
<organism evidence="3 4">
    <name type="scientific">Adonisia turfae CCMR0082</name>
    <dbReference type="NCBI Taxonomy" id="2304604"/>
    <lineage>
        <taxon>Bacteria</taxon>
        <taxon>Bacillati</taxon>
        <taxon>Cyanobacteriota</taxon>
        <taxon>Adonisia</taxon>
        <taxon>Adonisia turfae</taxon>
    </lineage>
</organism>
<evidence type="ECO:0000256" key="1">
    <source>
        <dbReference type="PROSITE-ProRule" id="PRU00339"/>
    </source>
</evidence>
<dbReference type="InterPro" id="IPR024983">
    <property type="entry name" value="CHAT_dom"/>
</dbReference>
<evidence type="ECO:0000259" key="2">
    <source>
        <dbReference type="Pfam" id="PF12770"/>
    </source>
</evidence>
<dbReference type="InterPro" id="IPR019734">
    <property type="entry name" value="TPR_rpt"/>
</dbReference>
<dbReference type="SMART" id="SM00028">
    <property type="entry name" value="TPR"/>
    <property type="match status" value="10"/>
</dbReference>
<feature type="repeat" description="TPR" evidence="1">
    <location>
        <begin position="333"/>
        <end position="366"/>
    </location>
</feature>